<feature type="compositionally biased region" description="Acidic residues" evidence="12">
    <location>
        <begin position="34"/>
        <end position="46"/>
    </location>
</feature>
<evidence type="ECO:0000313" key="14">
    <source>
        <dbReference type="Proteomes" id="UP000298138"/>
    </source>
</evidence>
<evidence type="ECO:0000256" key="8">
    <source>
        <dbReference type="ARBA" id="ARBA00023010"/>
    </source>
</evidence>
<comment type="subcellular location">
    <subcellularLocation>
        <location evidence="1">Mitochondrion outer membrane</location>
        <topology evidence="1">Single-pass membrane protein</topology>
    </subcellularLocation>
</comment>
<keyword evidence="7" id="KW-1133">Transmembrane helix</keyword>
<evidence type="ECO:0000256" key="11">
    <source>
        <dbReference type="ARBA" id="ARBA00023170"/>
    </source>
</evidence>
<feature type="compositionally biased region" description="Polar residues" evidence="12">
    <location>
        <begin position="127"/>
        <end position="145"/>
    </location>
</feature>
<dbReference type="OrthoDB" id="10016939at2759"/>
<comment type="similarity">
    <text evidence="2">Belongs to the Tom22 family.</text>
</comment>
<proteinExistence type="inferred from homology"/>
<gene>
    <name evidence="13" type="ORF">EX30DRAFT_339259</name>
</gene>
<evidence type="ECO:0000256" key="2">
    <source>
        <dbReference type="ARBA" id="ARBA00009874"/>
    </source>
</evidence>
<dbReference type="GO" id="GO:0005741">
    <property type="term" value="C:mitochondrial outer membrane"/>
    <property type="evidence" value="ECO:0007669"/>
    <property type="project" value="UniProtKB-SubCell"/>
</dbReference>
<reference evidence="13 14" key="1">
    <citation type="submission" date="2019-04" db="EMBL/GenBank/DDBJ databases">
        <title>Comparative genomics and transcriptomics to analyze fruiting body development in filamentous ascomycetes.</title>
        <authorList>
            <consortium name="DOE Joint Genome Institute"/>
            <person name="Lutkenhaus R."/>
            <person name="Traeger S."/>
            <person name="Breuer J."/>
            <person name="Kuo A."/>
            <person name="Lipzen A."/>
            <person name="Pangilinan J."/>
            <person name="Dilworth D."/>
            <person name="Sandor L."/>
            <person name="Poggeler S."/>
            <person name="Barry K."/>
            <person name="Grigoriev I.V."/>
            <person name="Nowrousian M."/>
        </authorList>
    </citation>
    <scope>NUCLEOTIDE SEQUENCE [LARGE SCALE GENOMIC DNA]</scope>
    <source>
        <strain evidence="13 14">CBS 389.68</strain>
    </source>
</reference>
<keyword evidence="9" id="KW-0496">Mitochondrion</keyword>
<evidence type="ECO:0000256" key="7">
    <source>
        <dbReference type="ARBA" id="ARBA00022989"/>
    </source>
</evidence>
<accession>A0A4S2N1L0</accession>
<evidence type="ECO:0000256" key="9">
    <source>
        <dbReference type="ARBA" id="ARBA00023128"/>
    </source>
</evidence>
<feature type="region of interest" description="Disordered" evidence="12">
    <location>
        <begin position="126"/>
        <end position="145"/>
    </location>
</feature>
<keyword evidence="5" id="KW-1000">Mitochondrion outer membrane</keyword>
<keyword evidence="4" id="KW-0812">Transmembrane</keyword>
<dbReference type="Pfam" id="PF04281">
    <property type="entry name" value="Tom22"/>
    <property type="match status" value="1"/>
</dbReference>
<keyword evidence="11" id="KW-0675">Receptor</keyword>
<dbReference type="GO" id="GO:0006886">
    <property type="term" value="P:intracellular protein transport"/>
    <property type="evidence" value="ECO:0007669"/>
    <property type="project" value="InterPro"/>
</dbReference>
<sequence>MVKLTEVEDEHFAEEQAGPLDDDDFVDTDSSVSSEDELSEDEDEDLSETLYDRLVALKDIIPLKYRVRVSNAVWTVYSMVSGTLRFGGNAVWILSTSAIMLGVPYALAVGEEQQMVEMEKEMKAQQLAGSLSPNAHTSLEQPRKI</sequence>
<keyword evidence="8" id="KW-0811">Translocation</keyword>
<keyword evidence="3" id="KW-0813">Transport</keyword>
<evidence type="ECO:0000256" key="4">
    <source>
        <dbReference type="ARBA" id="ARBA00022692"/>
    </source>
</evidence>
<dbReference type="STRING" id="341454.A0A4S2N1L0"/>
<dbReference type="InParanoid" id="A0A4S2N1L0"/>
<name>A0A4S2N1L0_9PEZI</name>
<organism evidence="13 14">
    <name type="scientific">Ascodesmis nigricans</name>
    <dbReference type="NCBI Taxonomy" id="341454"/>
    <lineage>
        <taxon>Eukaryota</taxon>
        <taxon>Fungi</taxon>
        <taxon>Dikarya</taxon>
        <taxon>Ascomycota</taxon>
        <taxon>Pezizomycotina</taxon>
        <taxon>Pezizomycetes</taxon>
        <taxon>Pezizales</taxon>
        <taxon>Ascodesmidaceae</taxon>
        <taxon>Ascodesmis</taxon>
    </lineage>
</organism>
<dbReference type="PANTHER" id="PTHR12504:SF0">
    <property type="entry name" value="MITOCHONDRIAL IMPORT RECEPTOR SUBUNIT TOM22 HOMOLOG"/>
    <property type="match status" value="1"/>
</dbReference>
<evidence type="ECO:0000256" key="3">
    <source>
        <dbReference type="ARBA" id="ARBA00022448"/>
    </source>
</evidence>
<evidence type="ECO:0000256" key="1">
    <source>
        <dbReference type="ARBA" id="ARBA00004572"/>
    </source>
</evidence>
<dbReference type="PANTHER" id="PTHR12504">
    <property type="entry name" value="MITOCHONDRIAL IMPORT RECEPTOR SUBUNIT TOM22"/>
    <property type="match status" value="1"/>
</dbReference>
<feature type="region of interest" description="Disordered" evidence="12">
    <location>
        <begin position="1"/>
        <end position="46"/>
    </location>
</feature>
<evidence type="ECO:0000256" key="10">
    <source>
        <dbReference type="ARBA" id="ARBA00023136"/>
    </source>
</evidence>
<dbReference type="EMBL" id="ML220114">
    <property type="protein sequence ID" value="TGZ83019.1"/>
    <property type="molecule type" value="Genomic_DNA"/>
</dbReference>
<protein>
    <submittedName>
        <fullName evidence="13">Mitochondrial import translocase, subunit Tom22</fullName>
    </submittedName>
</protein>
<evidence type="ECO:0000256" key="6">
    <source>
        <dbReference type="ARBA" id="ARBA00022927"/>
    </source>
</evidence>
<evidence type="ECO:0000313" key="13">
    <source>
        <dbReference type="EMBL" id="TGZ83019.1"/>
    </source>
</evidence>
<evidence type="ECO:0000256" key="12">
    <source>
        <dbReference type="SAM" id="MobiDB-lite"/>
    </source>
</evidence>
<keyword evidence="10" id="KW-0472">Membrane</keyword>
<dbReference type="CDD" id="cd22884">
    <property type="entry name" value="TOM22"/>
    <property type="match status" value="1"/>
</dbReference>
<keyword evidence="14" id="KW-1185">Reference proteome</keyword>
<dbReference type="AlphaFoldDB" id="A0A4S2N1L0"/>
<evidence type="ECO:0000256" key="5">
    <source>
        <dbReference type="ARBA" id="ARBA00022787"/>
    </source>
</evidence>
<dbReference type="InterPro" id="IPR005683">
    <property type="entry name" value="Tom22"/>
</dbReference>
<dbReference type="Proteomes" id="UP000298138">
    <property type="component" value="Unassembled WGS sequence"/>
</dbReference>
<dbReference type="FunCoup" id="A0A4S2N1L0">
    <property type="interactions" value="252"/>
</dbReference>
<keyword evidence="6" id="KW-0653">Protein transport</keyword>